<dbReference type="Proteomes" id="UP000178046">
    <property type="component" value="Unassembled WGS sequence"/>
</dbReference>
<accession>A0A1F5X4W3</accession>
<sequence length="569" mass="64773">MKYLAFTIKNYRAITEPLRINISKRSLAPIIGINECGKTTILNAIFAFDSVNDERNEGKHVKDFLNLYSTVQTPAIISAEIEITAGDLLDTLKEIGEDGAIPEEEKKGISTLKKRIKALGNAVTPMVIDRNLESKKYSINHQLFSGFPLLSEHAANKIVPYLPFILYFDDFTDSVDDVIEIIKNPDGSMSTWLSIMEELFKRTNPKYSVFALATMDPRQKKSVLADVTARLNKTLTKEWSKFSLEKGNVLEVDIGHDDNKFHIQIKEDAGGSSKFFGIKDRSKGFYWFFNFVLKLEFNPKVRDEEDKDTIYLLDEPGSYLHANAQNKLCEKLAFLSKNNVVIYCTHSHHLLNPESIPISSVRIVEKDGNGSISLKAISEYSGSLKETRGAFQPLLEALEVRPLAFDYNTENAVIVEGIYDYYVFELFKSKLEASRKLNFLPSVNANSIAYNISFMIYSRVKYAALWDNDDEGKKEFGKASKYFGAIENKKFMLLPSETAKRKYVIQDLFASSDLNMIKTDLELPRNASFEKVILSWFYSPDKSHILAKISDVTEQRIHFVFERILEKLG</sequence>
<gene>
    <name evidence="2" type="ORF">A2924_00565</name>
</gene>
<evidence type="ECO:0000313" key="3">
    <source>
        <dbReference type="Proteomes" id="UP000178046"/>
    </source>
</evidence>
<evidence type="ECO:0000313" key="2">
    <source>
        <dbReference type="EMBL" id="OGF82906.1"/>
    </source>
</evidence>
<dbReference type="EMBL" id="MFIA01000011">
    <property type="protein sequence ID" value="OGF82906.1"/>
    <property type="molecule type" value="Genomic_DNA"/>
</dbReference>
<comment type="caution">
    <text evidence="2">The sequence shown here is derived from an EMBL/GenBank/DDBJ whole genome shotgun (WGS) entry which is preliminary data.</text>
</comment>
<reference evidence="2 3" key="1">
    <citation type="journal article" date="2016" name="Nat. Commun.">
        <title>Thousands of microbial genomes shed light on interconnected biogeochemical processes in an aquifer system.</title>
        <authorList>
            <person name="Anantharaman K."/>
            <person name="Brown C.T."/>
            <person name="Hug L.A."/>
            <person name="Sharon I."/>
            <person name="Castelle C.J."/>
            <person name="Probst A.J."/>
            <person name="Thomas B.C."/>
            <person name="Singh A."/>
            <person name="Wilkins M.J."/>
            <person name="Karaoz U."/>
            <person name="Brodie E.L."/>
            <person name="Williams K.H."/>
            <person name="Hubbard S.S."/>
            <person name="Banfield J.F."/>
        </authorList>
    </citation>
    <scope>NUCLEOTIDE SEQUENCE [LARGE SCALE GENOMIC DNA]</scope>
</reference>
<dbReference type="PANTHER" id="PTHR43581">
    <property type="entry name" value="ATP/GTP PHOSPHATASE"/>
    <property type="match status" value="1"/>
</dbReference>
<feature type="domain" description="Endonuclease GajA/Old nuclease/RecF-like AAA" evidence="1">
    <location>
        <begin position="1"/>
        <end position="117"/>
    </location>
</feature>
<dbReference type="Gene3D" id="3.40.50.300">
    <property type="entry name" value="P-loop containing nucleotide triphosphate hydrolases"/>
    <property type="match status" value="1"/>
</dbReference>
<dbReference type="InterPro" id="IPR027417">
    <property type="entry name" value="P-loop_NTPase"/>
</dbReference>
<feature type="domain" description="Endonuclease GajA/Old nuclease/RecF-like AAA" evidence="1">
    <location>
        <begin position="231"/>
        <end position="350"/>
    </location>
</feature>
<organism evidence="2 3">
    <name type="scientific">Candidatus Giovannonibacteria bacterium RIFCSPLOWO2_01_FULL_44_16</name>
    <dbReference type="NCBI Taxonomy" id="1798348"/>
    <lineage>
        <taxon>Bacteria</taxon>
        <taxon>Candidatus Giovannoniibacteriota</taxon>
    </lineage>
</organism>
<dbReference type="PANTHER" id="PTHR43581:SF4">
    <property type="entry name" value="ATP_GTP PHOSPHATASE"/>
    <property type="match status" value="1"/>
</dbReference>
<protein>
    <recommendedName>
        <fullName evidence="1">Endonuclease GajA/Old nuclease/RecF-like AAA domain-containing protein</fullName>
    </recommendedName>
</protein>
<evidence type="ECO:0000259" key="1">
    <source>
        <dbReference type="Pfam" id="PF13175"/>
    </source>
</evidence>
<dbReference type="SUPFAM" id="SSF52540">
    <property type="entry name" value="P-loop containing nucleoside triphosphate hydrolases"/>
    <property type="match status" value="1"/>
</dbReference>
<dbReference type="InterPro" id="IPR051396">
    <property type="entry name" value="Bact_Antivir_Def_Nuclease"/>
</dbReference>
<dbReference type="InterPro" id="IPR041685">
    <property type="entry name" value="AAA_GajA/Old/RecF-like"/>
</dbReference>
<proteinExistence type="predicted"/>
<dbReference type="AlphaFoldDB" id="A0A1F5X4W3"/>
<name>A0A1F5X4W3_9BACT</name>
<dbReference type="Pfam" id="PF13175">
    <property type="entry name" value="AAA_15"/>
    <property type="match status" value="2"/>
</dbReference>